<dbReference type="AlphaFoldDB" id="A0A518GMF4"/>
<reference evidence="2 3" key="1">
    <citation type="submission" date="2019-02" db="EMBL/GenBank/DDBJ databases">
        <title>Deep-cultivation of Planctomycetes and their phenomic and genomic characterization uncovers novel biology.</title>
        <authorList>
            <person name="Wiegand S."/>
            <person name="Jogler M."/>
            <person name="Boedeker C."/>
            <person name="Pinto D."/>
            <person name="Vollmers J."/>
            <person name="Rivas-Marin E."/>
            <person name="Kohn T."/>
            <person name="Peeters S.H."/>
            <person name="Heuer A."/>
            <person name="Rast P."/>
            <person name="Oberbeckmann S."/>
            <person name="Bunk B."/>
            <person name="Jeske O."/>
            <person name="Meyerdierks A."/>
            <person name="Storesund J.E."/>
            <person name="Kallscheuer N."/>
            <person name="Luecker S."/>
            <person name="Lage O.M."/>
            <person name="Pohl T."/>
            <person name="Merkel B.J."/>
            <person name="Hornburger P."/>
            <person name="Mueller R.-W."/>
            <person name="Bruemmer F."/>
            <person name="Labrenz M."/>
            <person name="Spormann A.M."/>
            <person name="Op den Camp H."/>
            <person name="Overmann J."/>
            <person name="Amann R."/>
            <person name="Jetten M.S.M."/>
            <person name="Mascher T."/>
            <person name="Medema M.H."/>
            <person name="Devos D.P."/>
            <person name="Kaster A.-K."/>
            <person name="Ovreas L."/>
            <person name="Rohde M."/>
            <person name="Galperin M.Y."/>
            <person name="Jogler C."/>
        </authorList>
    </citation>
    <scope>NUCLEOTIDE SEQUENCE [LARGE SCALE GENOMIC DNA]</scope>
    <source>
        <strain evidence="2 3">Spb1</strain>
    </source>
</reference>
<feature type="domain" description="AB hydrolase-1" evidence="1">
    <location>
        <begin position="83"/>
        <end position="197"/>
    </location>
</feature>
<evidence type="ECO:0000313" key="2">
    <source>
        <dbReference type="EMBL" id="QDV29823.1"/>
    </source>
</evidence>
<gene>
    <name evidence="2" type="ORF">Spb1_17410</name>
</gene>
<dbReference type="EMBL" id="CP036299">
    <property type="protein sequence ID" value="QDV29823.1"/>
    <property type="molecule type" value="Genomic_DNA"/>
</dbReference>
<evidence type="ECO:0000313" key="3">
    <source>
        <dbReference type="Proteomes" id="UP000315349"/>
    </source>
</evidence>
<dbReference type="PANTHER" id="PTHR43798:SF33">
    <property type="entry name" value="HYDROLASE, PUTATIVE (AFU_ORTHOLOGUE AFUA_2G14860)-RELATED"/>
    <property type="match status" value="1"/>
</dbReference>
<keyword evidence="3" id="KW-1185">Reference proteome</keyword>
<accession>A0A518GMF4</accession>
<dbReference type="KEGG" id="peh:Spb1_17410"/>
<sequence length="329" mass="35835">MLRLMIDRLSQTALCGRCRAWGRLLPLVVLATCVSIMAPESLYAQATKPAAAVSRFEDKTLVTKDGIPLKISYFAGKKGKDTPVVILLHGKKGSRQNFNSSLAPFLNDAGYAVVTVDLRGHGETPLVPGPAVAPGATKSNVPQLKPRDYQAMIPGDLEAVKKFLYDEHMAEKLNMSKLAILGADFSTAIATAYTELDWSKIPWDDAPTVAARTPRGQDVRALVLLSPEGSIQGMNTAQSETAVRILGLPVLIGVGSKDTADKGAAKKLAEKLNPDKRDHIYLETYEGGLRGTGLLGRKLKTEDHILAFLDKYVGKSTIEWRDRRSRLER</sequence>
<dbReference type="GO" id="GO:0016020">
    <property type="term" value="C:membrane"/>
    <property type="evidence" value="ECO:0007669"/>
    <property type="project" value="TreeGrafter"/>
</dbReference>
<dbReference type="Proteomes" id="UP000315349">
    <property type="component" value="Chromosome"/>
</dbReference>
<dbReference type="Gene3D" id="3.40.50.1820">
    <property type="entry name" value="alpha/beta hydrolase"/>
    <property type="match status" value="1"/>
</dbReference>
<dbReference type="GO" id="GO:0016787">
    <property type="term" value="F:hydrolase activity"/>
    <property type="evidence" value="ECO:0007669"/>
    <property type="project" value="UniProtKB-KW"/>
</dbReference>
<protein>
    <submittedName>
        <fullName evidence="2">Alpha/beta hydrolase family protein</fullName>
    </submittedName>
</protein>
<dbReference type="RefSeq" id="WP_145298240.1">
    <property type="nucleotide sequence ID" value="NZ_CP036299.1"/>
</dbReference>
<organism evidence="2 3">
    <name type="scientific">Planctopirus ephydatiae</name>
    <dbReference type="NCBI Taxonomy" id="2528019"/>
    <lineage>
        <taxon>Bacteria</taxon>
        <taxon>Pseudomonadati</taxon>
        <taxon>Planctomycetota</taxon>
        <taxon>Planctomycetia</taxon>
        <taxon>Planctomycetales</taxon>
        <taxon>Planctomycetaceae</taxon>
        <taxon>Planctopirus</taxon>
    </lineage>
</organism>
<evidence type="ECO:0000259" key="1">
    <source>
        <dbReference type="Pfam" id="PF00561"/>
    </source>
</evidence>
<proteinExistence type="predicted"/>
<keyword evidence="2" id="KW-0378">Hydrolase</keyword>
<name>A0A518GMF4_9PLAN</name>
<dbReference type="InterPro" id="IPR050266">
    <property type="entry name" value="AB_hydrolase_sf"/>
</dbReference>
<dbReference type="OrthoDB" id="282214at2"/>
<dbReference type="Pfam" id="PF00561">
    <property type="entry name" value="Abhydrolase_1"/>
    <property type="match status" value="1"/>
</dbReference>
<dbReference type="SUPFAM" id="SSF53474">
    <property type="entry name" value="alpha/beta-Hydrolases"/>
    <property type="match status" value="1"/>
</dbReference>
<dbReference type="PANTHER" id="PTHR43798">
    <property type="entry name" value="MONOACYLGLYCEROL LIPASE"/>
    <property type="match status" value="1"/>
</dbReference>
<dbReference type="InterPro" id="IPR029058">
    <property type="entry name" value="AB_hydrolase_fold"/>
</dbReference>
<dbReference type="InterPro" id="IPR000073">
    <property type="entry name" value="AB_hydrolase_1"/>
</dbReference>